<dbReference type="Proteomes" id="UP000634136">
    <property type="component" value="Unassembled WGS sequence"/>
</dbReference>
<dbReference type="EMBL" id="JAAIUW010000011">
    <property type="protein sequence ID" value="KAF7810116.1"/>
    <property type="molecule type" value="Genomic_DNA"/>
</dbReference>
<proteinExistence type="predicted"/>
<sequence>MSGRDIIIKDLIKCIENGTSTYMRTNPWVSGIGILGTENIKQPHDRIRWVSDIMDGVLGWRWDVIMFVLLGHAVEGIRRIDLSNVETPEKWL</sequence>
<organism evidence="1 2">
    <name type="scientific">Senna tora</name>
    <dbReference type="NCBI Taxonomy" id="362788"/>
    <lineage>
        <taxon>Eukaryota</taxon>
        <taxon>Viridiplantae</taxon>
        <taxon>Streptophyta</taxon>
        <taxon>Embryophyta</taxon>
        <taxon>Tracheophyta</taxon>
        <taxon>Spermatophyta</taxon>
        <taxon>Magnoliopsida</taxon>
        <taxon>eudicotyledons</taxon>
        <taxon>Gunneridae</taxon>
        <taxon>Pentapetalae</taxon>
        <taxon>rosids</taxon>
        <taxon>fabids</taxon>
        <taxon>Fabales</taxon>
        <taxon>Fabaceae</taxon>
        <taxon>Caesalpinioideae</taxon>
        <taxon>Cassia clade</taxon>
        <taxon>Senna</taxon>
    </lineage>
</organism>
<keyword evidence="2" id="KW-1185">Reference proteome</keyword>
<evidence type="ECO:0000313" key="2">
    <source>
        <dbReference type="Proteomes" id="UP000634136"/>
    </source>
</evidence>
<gene>
    <name evidence="1" type="ORF">G2W53_036859</name>
</gene>
<reference evidence="1" key="1">
    <citation type="submission" date="2020-09" db="EMBL/GenBank/DDBJ databases">
        <title>Genome-Enabled Discovery of Anthraquinone Biosynthesis in Senna tora.</title>
        <authorList>
            <person name="Kang S.-H."/>
            <person name="Pandey R.P."/>
            <person name="Lee C.-M."/>
            <person name="Sim J.-S."/>
            <person name="Jeong J.-T."/>
            <person name="Choi B.-S."/>
            <person name="Jung M."/>
            <person name="Ginzburg D."/>
            <person name="Zhao K."/>
            <person name="Won S.Y."/>
            <person name="Oh T.-J."/>
            <person name="Yu Y."/>
            <person name="Kim N.-H."/>
            <person name="Lee O.R."/>
            <person name="Lee T.-H."/>
            <person name="Bashyal P."/>
            <person name="Kim T.-S."/>
            <person name="Lee W.-H."/>
            <person name="Kawkins C."/>
            <person name="Kim C.-K."/>
            <person name="Kim J.S."/>
            <person name="Ahn B.O."/>
            <person name="Rhee S.Y."/>
            <person name="Sohng J.K."/>
        </authorList>
    </citation>
    <scope>NUCLEOTIDE SEQUENCE</scope>
    <source>
        <tissue evidence="1">Leaf</tissue>
    </source>
</reference>
<evidence type="ECO:0000313" key="1">
    <source>
        <dbReference type="EMBL" id="KAF7810116.1"/>
    </source>
</evidence>
<comment type="caution">
    <text evidence="1">The sequence shown here is derived from an EMBL/GenBank/DDBJ whole genome shotgun (WGS) entry which is preliminary data.</text>
</comment>
<accession>A0A834SUP0</accession>
<name>A0A834SUP0_9FABA</name>
<dbReference type="AlphaFoldDB" id="A0A834SUP0"/>
<protein>
    <submittedName>
        <fullName evidence="1">Uncharacterized protein</fullName>
    </submittedName>
</protein>